<feature type="compositionally biased region" description="Gly residues" evidence="1">
    <location>
        <begin position="70"/>
        <end position="81"/>
    </location>
</feature>
<reference evidence="2 3" key="2">
    <citation type="submission" date="2018-11" db="EMBL/GenBank/DDBJ databases">
        <authorList>
            <consortium name="Pathogen Informatics"/>
        </authorList>
    </citation>
    <scope>NUCLEOTIDE SEQUENCE [LARGE SCALE GENOMIC DNA]</scope>
    <source>
        <strain evidence="2 3">NST_G2</strain>
    </source>
</reference>
<feature type="region of interest" description="Disordered" evidence="1">
    <location>
        <begin position="188"/>
        <end position="228"/>
    </location>
</feature>
<dbReference type="AlphaFoldDB" id="A0A183SAI4"/>
<feature type="region of interest" description="Disordered" evidence="1">
    <location>
        <begin position="1"/>
        <end position="42"/>
    </location>
</feature>
<feature type="compositionally biased region" description="Basic and acidic residues" evidence="1">
    <location>
        <begin position="97"/>
        <end position="114"/>
    </location>
</feature>
<dbReference type="OrthoDB" id="5752at2759"/>
<protein>
    <submittedName>
        <fullName evidence="4">SAP30_Sin3_bdg domain-containing protein</fullName>
    </submittedName>
</protein>
<evidence type="ECO:0000313" key="2">
    <source>
        <dbReference type="EMBL" id="VDL87222.1"/>
    </source>
</evidence>
<proteinExistence type="predicted"/>
<evidence type="ECO:0000313" key="4">
    <source>
        <dbReference type="WBParaSite" id="SSLN_0000128101-mRNA-1"/>
    </source>
</evidence>
<dbReference type="WBParaSite" id="SSLN_0000128101-mRNA-1">
    <property type="protein sequence ID" value="SSLN_0000128101-mRNA-1"/>
    <property type="gene ID" value="SSLN_0000128101"/>
</dbReference>
<dbReference type="Proteomes" id="UP000275846">
    <property type="component" value="Unassembled WGS sequence"/>
</dbReference>
<sequence>MYGRSESLPSGGVSAERRPGGSVASVGARGTASRSHLGDNIERETVAAAQELISKSVAELLAESAWASSGGAGEGEEGGVGTDAADHHHHHGGGSRADGHLSDDSTKGGDEQDRADSFLPELEENATTVEGTKLKLHPNLIRYLEAKKRQDLKMTINRPLLEKLDEASKVVAEADAAAAAQRRLLAQRNFQRGGGGQRRKGSMASAADDDYPTSTMKHRGNRRRIDPR</sequence>
<gene>
    <name evidence="2" type="ORF">SSLN_LOCUS1232</name>
</gene>
<name>A0A183SAI4_SCHSO</name>
<dbReference type="EMBL" id="UYSU01001987">
    <property type="protein sequence ID" value="VDL87222.1"/>
    <property type="molecule type" value="Genomic_DNA"/>
</dbReference>
<feature type="region of interest" description="Disordered" evidence="1">
    <location>
        <begin position="67"/>
        <end position="114"/>
    </location>
</feature>
<keyword evidence="3" id="KW-1185">Reference proteome</keyword>
<evidence type="ECO:0000313" key="3">
    <source>
        <dbReference type="Proteomes" id="UP000275846"/>
    </source>
</evidence>
<dbReference type="STRING" id="70667.A0A183SAI4"/>
<accession>A0A183SAI4</accession>
<organism evidence="4">
    <name type="scientific">Schistocephalus solidus</name>
    <name type="common">Tapeworm</name>
    <dbReference type="NCBI Taxonomy" id="70667"/>
    <lineage>
        <taxon>Eukaryota</taxon>
        <taxon>Metazoa</taxon>
        <taxon>Spiralia</taxon>
        <taxon>Lophotrochozoa</taxon>
        <taxon>Platyhelminthes</taxon>
        <taxon>Cestoda</taxon>
        <taxon>Eucestoda</taxon>
        <taxon>Diphyllobothriidea</taxon>
        <taxon>Diphyllobothriidae</taxon>
        <taxon>Schistocephalus</taxon>
    </lineage>
</organism>
<evidence type="ECO:0000256" key="1">
    <source>
        <dbReference type="SAM" id="MobiDB-lite"/>
    </source>
</evidence>
<reference evidence="4" key="1">
    <citation type="submission" date="2016-06" db="UniProtKB">
        <authorList>
            <consortium name="WormBaseParasite"/>
        </authorList>
    </citation>
    <scope>IDENTIFICATION</scope>
</reference>